<evidence type="ECO:0000259" key="1">
    <source>
        <dbReference type="Pfam" id="PF04016"/>
    </source>
</evidence>
<evidence type="ECO:0000313" key="3">
    <source>
        <dbReference type="EMBL" id="SEM67440.1"/>
    </source>
</evidence>
<dbReference type="InterPro" id="IPR025251">
    <property type="entry name" value="DUF4213"/>
</dbReference>
<name>A0A1H8A9R8_9BACT</name>
<dbReference type="STRING" id="43775.SAMN04489760_13318"/>
<evidence type="ECO:0000259" key="2">
    <source>
        <dbReference type="Pfam" id="PF13938"/>
    </source>
</evidence>
<proteinExistence type="predicted"/>
<dbReference type="SUPFAM" id="SSF159713">
    <property type="entry name" value="Dhaf3308-like"/>
    <property type="match status" value="1"/>
</dbReference>
<reference evidence="3 4" key="1">
    <citation type="submission" date="2016-10" db="EMBL/GenBank/DDBJ databases">
        <authorList>
            <person name="de Groot N.N."/>
        </authorList>
    </citation>
    <scope>NUCLEOTIDE SEQUENCE [LARGE SCALE GENOMIC DNA]</scope>
    <source>
        <strain evidence="3 4">DSM 8423</strain>
    </source>
</reference>
<sequence>MGYYEEMIRRIAVDADPAATIEDIRIYVNWVLVKTGKWSLSTYFHNMPGFIDPIGMNAWMGDWIGRPARAAALELLASRENLRRSVGMACLKSLLPEPSGGTIEGGAMELFEPAIARLPSCFIGYFKTAALWREQGYPVTIVELFPRPGDVHWDEADQALRDAELVFMTGLTVVNETLEAVIRRTPSARMRILMGPTVPASPALFNYGLDVLGITSIDDVELMSGYALRGGGSIANAPAGALRSLNMAKDLDGLQERIAALGR</sequence>
<evidence type="ECO:0008006" key="5">
    <source>
        <dbReference type="Google" id="ProtNLM"/>
    </source>
</evidence>
<protein>
    <recommendedName>
        <fullName evidence="5">Heavy-metal chelation</fullName>
    </recommendedName>
</protein>
<dbReference type="RefSeq" id="WP_093884574.1">
    <property type="nucleotide sequence ID" value="NZ_FOBS01000033.1"/>
</dbReference>
<accession>A0A1H8A9R8</accession>
<dbReference type="Gene3D" id="3.30.390.100">
    <property type="match status" value="1"/>
</dbReference>
<dbReference type="Proteomes" id="UP000198744">
    <property type="component" value="Unassembled WGS sequence"/>
</dbReference>
<feature type="domain" description="Putative heavy-metal chelation" evidence="1">
    <location>
        <begin position="121"/>
        <end position="242"/>
    </location>
</feature>
<evidence type="ECO:0000313" key="4">
    <source>
        <dbReference type="Proteomes" id="UP000198744"/>
    </source>
</evidence>
<dbReference type="Pfam" id="PF13938">
    <property type="entry name" value="DUF4213"/>
    <property type="match status" value="1"/>
</dbReference>
<dbReference type="InterPro" id="IPR007161">
    <property type="entry name" value="DUF364"/>
</dbReference>
<feature type="domain" description="DUF4213" evidence="2">
    <location>
        <begin position="15"/>
        <end position="95"/>
    </location>
</feature>
<gene>
    <name evidence="3" type="ORF">SAMN04489760_13318</name>
</gene>
<dbReference type="EMBL" id="FOBS01000033">
    <property type="protein sequence ID" value="SEM67440.1"/>
    <property type="molecule type" value="Genomic_DNA"/>
</dbReference>
<dbReference type="Pfam" id="PF04016">
    <property type="entry name" value="DUF364"/>
    <property type="match status" value="1"/>
</dbReference>
<dbReference type="OrthoDB" id="9806942at2"/>
<organism evidence="3 4">
    <name type="scientific">Syntrophus gentianae</name>
    <dbReference type="NCBI Taxonomy" id="43775"/>
    <lineage>
        <taxon>Bacteria</taxon>
        <taxon>Pseudomonadati</taxon>
        <taxon>Thermodesulfobacteriota</taxon>
        <taxon>Syntrophia</taxon>
        <taxon>Syntrophales</taxon>
        <taxon>Syntrophaceae</taxon>
        <taxon>Syntrophus</taxon>
    </lineage>
</organism>
<dbReference type="AlphaFoldDB" id="A0A1H8A9R8"/>
<dbReference type="Gene3D" id="3.40.50.11590">
    <property type="match status" value="1"/>
</dbReference>
<keyword evidence="4" id="KW-1185">Reference proteome</keyword>